<sequence>MNSSTVVRDFATTIQPRAALATSQEPFVKDHWPRPPSPAPQPRLSSAGDTPTPIPFEDCRMSFAIDISQMACPRLPKEGVARVIPWDEISHPIITVEELTNIKPAGRTDPNVLLEKREHIDLLQTSHLWFLLTDGEIVPKTVHRFSLSINSRGLHGTACVIVIFGSLPPKPILCNVSVGISVFAVTPNCVFIFHDVATHRAYILQCKGCFNALLPRGWSHISLNNSTKWDNIPELHYSDLFDIRIPPPVKLDVNQFQLQSGEKVDLDDLYHGNLSQVIENKILQNEDNLKSVLLIALTRGRTQAIRDWIATRRDSFTDLVSMPRPDLNGIAATLVSEATTAFCDIGCNLDDFVFAKASNLRRAHSMNWDAFRNSVQPRTQEASQRGTVIDDSLARLDLIELSGPANAECMSPVSPGGGRSTEVFKRIDAVNAKTSTRLDRLTGAVVFSYPLSTTESINQETWISNIDRALDARIAPQCLLQVFLGIMFAAKEKAGFKNPKLAKTLGMACQKCTALYLRLVLHVVEYSNTLQDSQRAQIAAEFCALLRSQFSNGEDTNQILSSIQDGQLSRFKEPPPHHLLDVLVEKNLADEEVVRIRRQVKEDGFDIIEESCERALCLFVCLFHTLNITNKEPRQVLHWYCTRPEMKMIFEMPWELGNEEAKRIWEDMT</sequence>
<evidence type="ECO:0000313" key="3">
    <source>
        <dbReference type="Proteomes" id="UP001595075"/>
    </source>
</evidence>
<accession>A0ABR4CGP6</accession>
<name>A0ABR4CGP6_9HELO</name>
<comment type="caution">
    <text evidence="2">The sequence shown here is derived from an EMBL/GenBank/DDBJ whole genome shotgun (WGS) entry which is preliminary data.</text>
</comment>
<organism evidence="2 3">
    <name type="scientific">Oculimacula yallundae</name>
    <dbReference type="NCBI Taxonomy" id="86028"/>
    <lineage>
        <taxon>Eukaryota</taxon>
        <taxon>Fungi</taxon>
        <taxon>Dikarya</taxon>
        <taxon>Ascomycota</taxon>
        <taxon>Pezizomycotina</taxon>
        <taxon>Leotiomycetes</taxon>
        <taxon>Helotiales</taxon>
        <taxon>Ploettnerulaceae</taxon>
        <taxon>Oculimacula</taxon>
    </lineage>
</organism>
<keyword evidence="3" id="KW-1185">Reference proteome</keyword>
<reference evidence="2 3" key="1">
    <citation type="journal article" date="2024" name="Commun. Biol.">
        <title>Comparative genomic analysis of thermophilic fungi reveals convergent evolutionary adaptations and gene losses.</title>
        <authorList>
            <person name="Steindorff A.S."/>
            <person name="Aguilar-Pontes M.V."/>
            <person name="Robinson A.J."/>
            <person name="Andreopoulos B."/>
            <person name="LaButti K."/>
            <person name="Kuo A."/>
            <person name="Mondo S."/>
            <person name="Riley R."/>
            <person name="Otillar R."/>
            <person name="Haridas S."/>
            <person name="Lipzen A."/>
            <person name="Grimwood J."/>
            <person name="Schmutz J."/>
            <person name="Clum A."/>
            <person name="Reid I.D."/>
            <person name="Moisan M.C."/>
            <person name="Butler G."/>
            <person name="Nguyen T.T.M."/>
            <person name="Dewar K."/>
            <person name="Conant G."/>
            <person name="Drula E."/>
            <person name="Henrissat B."/>
            <person name="Hansel C."/>
            <person name="Singer S."/>
            <person name="Hutchinson M.I."/>
            <person name="de Vries R.P."/>
            <person name="Natvig D.O."/>
            <person name="Powell A.J."/>
            <person name="Tsang A."/>
            <person name="Grigoriev I.V."/>
        </authorList>
    </citation>
    <scope>NUCLEOTIDE SEQUENCE [LARGE SCALE GENOMIC DNA]</scope>
    <source>
        <strain evidence="2 3">CBS 494.80</strain>
    </source>
</reference>
<feature type="region of interest" description="Disordered" evidence="1">
    <location>
        <begin position="21"/>
        <end position="51"/>
    </location>
</feature>
<evidence type="ECO:0000256" key="1">
    <source>
        <dbReference type="SAM" id="MobiDB-lite"/>
    </source>
</evidence>
<gene>
    <name evidence="2" type="ORF">VTL71DRAFT_16514</name>
</gene>
<protein>
    <submittedName>
        <fullName evidence="2">Uncharacterized protein</fullName>
    </submittedName>
</protein>
<dbReference type="EMBL" id="JAZHXI010000009">
    <property type="protein sequence ID" value="KAL2068416.1"/>
    <property type="molecule type" value="Genomic_DNA"/>
</dbReference>
<proteinExistence type="predicted"/>
<evidence type="ECO:0000313" key="2">
    <source>
        <dbReference type="EMBL" id="KAL2068416.1"/>
    </source>
</evidence>
<dbReference type="Proteomes" id="UP001595075">
    <property type="component" value="Unassembled WGS sequence"/>
</dbReference>